<dbReference type="OrthoDB" id="796401at2"/>
<dbReference type="RefSeq" id="WP_106480463.1">
    <property type="nucleotide sequence ID" value="NZ_CP032819.1"/>
</dbReference>
<dbReference type="KEGG" id="buy:D8S85_09300"/>
<dbReference type="EMBL" id="CP032819">
    <property type="protein sequence ID" value="AZS29725.1"/>
    <property type="molecule type" value="Genomic_DNA"/>
</dbReference>
<accession>A0A3Q9IPE4</accession>
<reference evidence="1 2" key="1">
    <citation type="submission" date="2018-10" db="EMBL/GenBank/DDBJ databases">
        <title>Butyricimonas faecalis sp. nov., isolated from human faeces and emended description of the genus Butyricimonas.</title>
        <authorList>
            <person name="Le Roy T."/>
            <person name="Van der Smissen P."/>
            <person name="Paquot A."/>
            <person name="Delzenne N."/>
            <person name="Muccioli G."/>
            <person name="Collet J.-F."/>
            <person name="Cani P.D."/>
        </authorList>
    </citation>
    <scope>NUCLEOTIDE SEQUENCE [LARGE SCALE GENOMIC DNA]</scope>
    <source>
        <strain evidence="1 2">H184</strain>
    </source>
</reference>
<gene>
    <name evidence="1" type="ORF">D8S85_09300</name>
</gene>
<name>A0A3Q9IPE4_9BACT</name>
<proteinExistence type="predicted"/>
<protein>
    <submittedName>
        <fullName evidence="1">Uncharacterized protein</fullName>
    </submittedName>
</protein>
<evidence type="ECO:0000313" key="1">
    <source>
        <dbReference type="EMBL" id="AZS29725.1"/>
    </source>
</evidence>
<sequence length="337" mass="39029">MKKILIVWMGICAFFFYSFIPAQTEFSTTKEVEDIDSTLAVIAYFNKHDTLVYWISEAEWSVNGEDTVRTSGVWTKVMVTVTDSTKKGYAMEYRFLAFEGDSTVSSEIGDFQNQLVRKLSEKLVGTTIRFRTDECGQILRYDNLKGIKKQAKALFKEACDELMQLPLMDSLRMIGLDMTSYLKYVDMDELVKGYVEELELLFQCHGYSYELGQTQTSEEATEDQYASDSYTSVEYDAETGDYELVFDVNNNIPREEVKDLLRALMQGVKGNDELTSNFEQEFDKQVKDEAVLNTYFRIKYFPEGWPSEVVSQTNWMIGNRGKLKQTYIRWDYISTCN</sequence>
<dbReference type="AlphaFoldDB" id="A0A3Q9IPE4"/>
<dbReference type="Proteomes" id="UP000270673">
    <property type="component" value="Chromosome"/>
</dbReference>
<organism evidence="1 2">
    <name type="scientific">Butyricimonas faecalis</name>
    <dbReference type="NCBI Taxonomy" id="2093856"/>
    <lineage>
        <taxon>Bacteria</taxon>
        <taxon>Pseudomonadati</taxon>
        <taxon>Bacteroidota</taxon>
        <taxon>Bacteroidia</taxon>
        <taxon>Bacteroidales</taxon>
        <taxon>Odoribacteraceae</taxon>
        <taxon>Butyricimonas</taxon>
    </lineage>
</organism>
<evidence type="ECO:0000313" key="2">
    <source>
        <dbReference type="Proteomes" id="UP000270673"/>
    </source>
</evidence>
<keyword evidence="2" id="KW-1185">Reference proteome</keyword>